<evidence type="ECO:0000259" key="2">
    <source>
        <dbReference type="Pfam" id="PF14111"/>
    </source>
</evidence>
<feature type="domain" description="DUF4283" evidence="2">
    <location>
        <begin position="431"/>
        <end position="511"/>
    </location>
</feature>
<dbReference type="InterPro" id="IPR040256">
    <property type="entry name" value="At4g02000-like"/>
</dbReference>
<dbReference type="PANTHER" id="PTHR31286">
    <property type="entry name" value="GLYCINE-RICH CELL WALL STRUCTURAL PROTEIN 1.8-LIKE"/>
    <property type="match status" value="1"/>
</dbReference>
<feature type="region of interest" description="Disordered" evidence="1">
    <location>
        <begin position="168"/>
        <end position="189"/>
    </location>
</feature>
<evidence type="ECO:0000256" key="1">
    <source>
        <dbReference type="SAM" id="MobiDB-lite"/>
    </source>
</evidence>
<gene>
    <name evidence="3" type="ORF">GIB67_007474</name>
</gene>
<feature type="region of interest" description="Disordered" evidence="1">
    <location>
        <begin position="364"/>
        <end position="386"/>
    </location>
</feature>
<feature type="region of interest" description="Disordered" evidence="1">
    <location>
        <begin position="664"/>
        <end position="686"/>
    </location>
</feature>
<protein>
    <recommendedName>
        <fullName evidence="2">DUF4283 domain-containing protein</fullName>
    </recommendedName>
</protein>
<accession>A0A7J7MME0</accession>
<feature type="region of interest" description="Disordered" evidence="1">
    <location>
        <begin position="639"/>
        <end position="658"/>
    </location>
</feature>
<dbReference type="EMBL" id="JACGCM010001378">
    <property type="protein sequence ID" value="KAF6156099.1"/>
    <property type="molecule type" value="Genomic_DNA"/>
</dbReference>
<dbReference type="AlphaFoldDB" id="A0A7J7MME0"/>
<dbReference type="PANTHER" id="PTHR31286:SF165">
    <property type="entry name" value="DUF4283 DOMAIN-CONTAINING PROTEIN"/>
    <property type="match status" value="1"/>
</dbReference>
<name>A0A7J7MME0_9MAGN</name>
<reference evidence="3 4" key="1">
    <citation type="journal article" date="2020" name="IScience">
        <title>Genome Sequencing of the Endangered Kingdonia uniflora (Circaeasteraceae, Ranunculales) Reveals Potential Mechanisms of Evolutionary Specialization.</title>
        <authorList>
            <person name="Sun Y."/>
            <person name="Deng T."/>
            <person name="Zhang A."/>
            <person name="Moore M.J."/>
            <person name="Landis J.B."/>
            <person name="Lin N."/>
            <person name="Zhang H."/>
            <person name="Zhang X."/>
            <person name="Huang J."/>
            <person name="Zhang X."/>
            <person name="Sun H."/>
            <person name="Wang H."/>
        </authorList>
    </citation>
    <scope>NUCLEOTIDE SEQUENCE [LARGE SCALE GENOMIC DNA]</scope>
    <source>
        <strain evidence="3">TB1705</strain>
        <tissue evidence="3">Leaf</tissue>
    </source>
</reference>
<feature type="compositionally biased region" description="Basic and acidic residues" evidence="1">
    <location>
        <begin position="170"/>
        <end position="181"/>
    </location>
</feature>
<evidence type="ECO:0000313" key="4">
    <source>
        <dbReference type="Proteomes" id="UP000541444"/>
    </source>
</evidence>
<proteinExistence type="predicted"/>
<comment type="caution">
    <text evidence="3">The sequence shown here is derived from an EMBL/GenBank/DDBJ whole genome shotgun (WGS) entry which is preliminary data.</text>
</comment>
<feature type="compositionally biased region" description="Low complexity" evidence="1">
    <location>
        <begin position="664"/>
        <end position="676"/>
    </location>
</feature>
<dbReference type="Pfam" id="PF14111">
    <property type="entry name" value="DUF4283"/>
    <property type="match status" value="1"/>
</dbReference>
<dbReference type="OrthoDB" id="1939300at2759"/>
<feature type="compositionally biased region" description="Polar residues" evidence="1">
    <location>
        <begin position="677"/>
        <end position="686"/>
    </location>
</feature>
<dbReference type="InterPro" id="IPR025558">
    <property type="entry name" value="DUF4283"/>
</dbReference>
<sequence>MNRNIPNVNFRLVRISYLNESLDRNSEMLGYQQLVSEVGSYLRDPSRADNMLGLFPNESQYSDAIDHNSDKLDYRQLVCLVRSFLRVSFRPKICLDCFQMNLYTPCVNFQPVNGSLISTLPLGRAVSELPMMIYSPTSTPSICASDLDRVPEPKSLIEWSKLAQGSFPSGKREVSEDERNQQEAVSASNGVARLGQAVSAARKLGSPANRQSTIPEAQKTDVMGLLSGEMQVNTIDLQKIANGHTLKKNDEVMSAAERDRATIFLEERKRKAQEGLPNSNTQPLNDTIEAFQKRYTQALAANAITATNMDTEITVSSLRSDKGNQGIEVNFSRGEPISCQKGSAEECACERCIGSQLDQLQALSKDGAPGQTGKPTDKEGAPPTATKSWASLLSVPSKVRGKIPLVYTSVVGDEFNPVIDISENEFGEEKKKYEDYLVGSFIGKKLAYQFVKDTLSKLWALKGDFEMSTKGFNMYFKFSNPEDREKALEAGSQHIASRLFILRPWRPFIEVESLDLTTIPIWVVLKNVPVNMRNHEGLGRIASSIGIPLYLDRATEEGGRNSFSRVCVEVTTKCKFPGVITLKCANGNMPLVYAEYAWFPIKCSHCGVFGHTDYSCEHSPKPLVSSKQTMAPKLHVPEAPRNLPKQQKDAHQKQSTNNSIVRQKLQANGKQKQQQQRIANTNKESIYTSNKFQALNQEAERLEAQDTSAEEGQDGSMAVYKEVAATENIQEEVSDV</sequence>
<dbReference type="Proteomes" id="UP000541444">
    <property type="component" value="Unassembled WGS sequence"/>
</dbReference>
<organism evidence="3 4">
    <name type="scientific">Kingdonia uniflora</name>
    <dbReference type="NCBI Taxonomy" id="39325"/>
    <lineage>
        <taxon>Eukaryota</taxon>
        <taxon>Viridiplantae</taxon>
        <taxon>Streptophyta</taxon>
        <taxon>Embryophyta</taxon>
        <taxon>Tracheophyta</taxon>
        <taxon>Spermatophyta</taxon>
        <taxon>Magnoliopsida</taxon>
        <taxon>Ranunculales</taxon>
        <taxon>Circaeasteraceae</taxon>
        <taxon>Kingdonia</taxon>
    </lineage>
</organism>
<keyword evidence="4" id="KW-1185">Reference proteome</keyword>
<evidence type="ECO:0000313" key="3">
    <source>
        <dbReference type="EMBL" id="KAF6156099.1"/>
    </source>
</evidence>